<evidence type="ECO:0000313" key="2">
    <source>
        <dbReference type="EMBL" id="KAL0959645.1"/>
    </source>
</evidence>
<evidence type="ECO:0000313" key="3">
    <source>
        <dbReference type="Proteomes" id="UP001556367"/>
    </source>
</evidence>
<keyword evidence="3" id="KW-1185">Reference proteome</keyword>
<comment type="caution">
    <text evidence="2">The sequence shown here is derived from an EMBL/GenBank/DDBJ whole genome shotgun (WGS) entry which is preliminary data.</text>
</comment>
<reference evidence="3" key="1">
    <citation type="submission" date="2024-06" db="EMBL/GenBank/DDBJ databases">
        <title>Multi-omics analyses provide insights into the biosynthesis of the anticancer antibiotic pleurotin in Hohenbuehelia grisea.</title>
        <authorList>
            <person name="Weaver J.A."/>
            <person name="Alberti F."/>
        </authorList>
    </citation>
    <scope>NUCLEOTIDE SEQUENCE [LARGE SCALE GENOMIC DNA]</scope>
    <source>
        <strain evidence="3">T-177</strain>
    </source>
</reference>
<sequence>MEVRPHRRRHFPPPPHFFFSYGTEQLYFNDGFITSLRSVPLRLTSTSPRHSSRSPLRPAAPADHQSATHTSATGSLSTVPYFLSHSPQASSAARHRFAPTSSLSFDIVNVAMRLPLGLVDPIEVIALRRANTGEATFIDLEEGSLGIIEESRFPQVPRMLKKSTRVYSACRFGKENALRGPRPLSTFPISS</sequence>
<dbReference type="EMBL" id="JASNQZ010000002">
    <property type="protein sequence ID" value="KAL0959645.1"/>
    <property type="molecule type" value="Genomic_DNA"/>
</dbReference>
<protein>
    <submittedName>
        <fullName evidence="2">Uncharacterized protein</fullName>
    </submittedName>
</protein>
<organism evidence="2 3">
    <name type="scientific">Hohenbuehelia grisea</name>
    <dbReference type="NCBI Taxonomy" id="104357"/>
    <lineage>
        <taxon>Eukaryota</taxon>
        <taxon>Fungi</taxon>
        <taxon>Dikarya</taxon>
        <taxon>Basidiomycota</taxon>
        <taxon>Agaricomycotina</taxon>
        <taxon>Agaricomycetes</taxon>
        <taxon>Agaricomycetidae</taxon>
        <taxon>Agaricales</taxon>
        <taxon>Pleurotineae</taxon>
        <taxon>Pleurotaceae</taxon>
        <taxon>Hohenbuehelia</taxon>
    </lineage>
</organism>
<gene>
    <name evidence="2" type="ORF">HGRIS_011347</name>
</gene>
<dbReference type="Proteomes" id="UP001556367">
    <property type="component" value="Unassembled WGS sequence"/>
</dbReference>
<proteinExistence type="predicted"/>
<accession>A0ABR3JUS9</accession>
<feature type="compositionally biased region" description="Low complexity" evidence="1">
    <location>
        <begin position="44"/>
        <end position="62"/>
    </location>
</feature>
<evidence type="ECO:0000256" key="1">
    <source>
        <dbReference type="SAM" id="MobiDB-lite"/>
    </source>
</evidence>
<name>A0ABR3JUS9_9AGAR</name>
<feature type="region of interest" description="Disordered" evidence="1">
    <location>
        <begin position="44"/>
        <end position="72"/>
    </location>
</feature>